<evidence type="ECO:0000313" key="2">
    <source>
        <dbReference type="EMBL" id="MCI85945.1"/>
    </source>
</evidence>
<feature type="non-terminal residue" evidence="2">
    <location>
        <position position="31"/>
    </location>
</feature>
<reference evidence="2 3" key="1">
    <citation type="journal article" date="2018" name="Front. Plant Sci.">
        <title>Red Clover (Trifolium pratense) and Zigzag Clover (T. medium) - A Picture of Genomic Similarities and Differences.</title>
        <authorList>
            <person name="Dluhosova J."/>
            <person name="Istvanek J."/>
            <person name="Nedelnik J."/>
            <person name="Repkova J."/>
        </authorList>
    </citation>
    <scope>NUCLEOTIDE SEQUENCE [LARGE SCALE GENOMIC DNA]</scope>
    <source>
        <strain evidence="3">cv. 10/8</strain>
        <tissue evidence="2">Leaf</tissue>
    </source>
</reference>
<comment type="caution">
    <text evidence="2">The sequence shown here is derived from an EMBL/GenBank/DDBJ whole genome shotgun (WGS) entry which is preliminary data.</text>
</comment>
<sequence length="31" mass="3681">MERRESRDEAQGKKRPRPGQPLRYLRISKAA</sequence>
<name>A0A392VGI1_9FABA</name>
<feature type="compositionally biased region" description="Basic and acidic residues" evidence="1">
    <location>
        <begin position="1"/>
        <end position="12"/>
    </location>
</feature>
<dbReference type="Proteomes" id="UP000265520">
    <property type="component" value="Unassembled WGS sequence"/>
</dbReference>
<organism evidence="2 3">
    <name type="scientific">Trifolium medium</name>
    <dbReference type="NCBI Taxonomy" id="97028"/>
    <lineage>
        <taxon>Eukaryota</taxon>
        <taxon>Viridiplantae</taxon>
        <taxon>Streptophyta</taxon>
        <taxon>Embryophyta</taxon>
        <taxon>Tracheophyta</taxon>
        <taxon>Spermatophyta</taxon>
        <taxon>Magnoliopsida</taxon>
        <taxon>eudicotyledons</taxon>
        <taxon>Gunneridae</taxon>
        <taxon>Pentapetalae</taxon>
        <taxon>rosids</taxon>
        <taxon>fabids</taxon>
        <taxon>Fabales</taxon>
        <taxon>Fabaceae</taxon>
        <taxon>Papilionoideae</taxon>
        <taxon>50 kb inversion clade</taxon>
        <taxon>NPAAA clade</taxon>
        <taxon>Hologalegina</taxon>
        <taxon>IRL clade</taxon>
        <taxon>Trifolieae</taxon>
        <taxon>Trifolium</taxon>
    </lineage>
</organism>
<protein>
    <submittedName>
        <fullName evidence="2">Uncharacterized protein</fullName>
    </submittedName>
</protein>
<proteinExistence type="predicted"/>
<dbReference type="EMBL" id="LXQA011127422">
    <property type="protein sequence ID" value="MCI85945.1"/>
    <property type="molecule type" value="Genomic_DNA"/>
</dbReference>
<feature type="region of interest" description="Disordered" evidence="1">
    <location>
        <begin position="1"/>
        <end position="31"/>
    </location>
</feature>
<keyword evidence="3" id="KW-1185">Reference proteome</keyword>
<accession>A0A392VGI1</accession>
<evidence type="ECO:0000256" key="1">
    <source>
        <dbReference type="SAM" id="MobiDB-lite"/>
    </source>
</evidence>
<dbReference type="AlphaFoldDB" id="A0A392VGI1"/>
<evidence type="ECO:0000313" key="3">
    <source>
        <dbReference type="Proteomes" id="UP000265520"/>
    </source>
</evidence>